<dbReference type="Gene3D" id="3.40.50.11720">
    <property type="entry name" value="3-Deoxy-D-manno-octulosonic-acid transferase, N-terminal domain"/>
    <property type="match status" value="1"/>
</dbReference>
<feature type="site" description="Transition state stabilizer" evidence="8">
    <location>
        <position position="125"/>
    </location>
</feature>
<accession>A0A2H0LXG3</accession>
<keyword evidence="4 9" id="KW-0808">Transferase</keyword>
<keyword evidence="9" id="KW-0448">Lipopolysaccharide biosynthesis</keyword>
<keyword evidence="9" id="KW-1003">Cell membrane</keyword>
<sequence length="415" mass="46897">MPILYDIVFIFFSIFYLPVMLLKGKMHKGILKRFYLKRDIDFGACPIWVHAVSVGEVKIAALIIRALRKKTGRKIILSTITLSGNNLARKILGTEAEVIYAPVDISFIVNRFIKIIKPFLFIIIETELWPNMISALKKNNVPVVLLNGRISPPSFYGYNKVKFITRGILSKMSLFCMQTGQDSDKIIALGANPANVKVTGNMKFDAGDYAHLEASRAVLNLHNNERLWIAASTHDNEEEIVLRVYKRLSVRFPDLRLFIAPRHIERVEAIEKIIESCGLEASRFSADNFKEMPRSVIILDTIGQLSSIYKFAYVVFVGGSLVKKGGQNIIEPAYFQKPIVFGRYMFNFTHIASLYLKNNAAIEVADEGGLEEALCKILYDADYAKNIGIRAKRLISENQGATERNLNLISQLMRP</sequence>
<dbReference type="InterPro" id="IPR038107">
    <property type="entry name" value="Glycos_transf_N_sf"/>
</dbReference>
<evidence type="ECO:0000256" key="7">
    <source>
        <dbReference type="PIRSR" id="PIRSR639901-1"/>
    </source>
</evidence>
<evidence type="ECO:0000256" key="8">
    <source>
        <dbReference type="PIRSR" id="PIRSR639901-2"/>
    </source>
</evidence>
<dbReference type="PANTHER" id="PTHR42755">
    <property type="entry name" value="3-DEOXY-MANNO-OCTULOSONATE CYTIDYLYLTRANSFERASE"/>
    <property type="match status" value="1"/>
</dbReference>
<feature type="active site" description="Proton acceptor" evidence="7">
    <location>
        <position position="56"/>
    </location>
</feature>
<evidence type="ECO:0000313" key="12">
    <source>
        <dbReference type="Proteomes" id="UP000229641"/>
    </source>
</evidence>
<comment type="subcellular location">
    <subcellularLocation>
        <location evidence="9">Cell membrane</location>
    </subcellularLocation>
</comment>
<dbReference type="InterPro" id="IPR039901">
    <property type="entry name" value="Kdotransferase"/>
</dbReference>
<evidence type="ECO:0000256" key="5">
    <source>
        <dbReference type="ARBA" id="ARBA00031445"/>
    </source>
</evidence>
<dbReference type="PANTHER" id="PTHR42755:SF1">
    <property type="entry name" value="3-DEOXY-D-MANNO-OCTULOSONIC ACID TRANSFERASE, MITOCHONDRIAL-RELATED"/>
    <property type="match status" value="1"/>
</dbReference>
<dbReference type="InterPro" id="IPR007507">
    <property type="entry name" value="Glycos_transf_N"/>
</dbReference>
<feature type="domain" description="3-deoxy-D-manno-octulosonic-acid transferase N-terminal" evidence="10">
    <location>
        <begin position="45"/>
        <end position="206"/>
    </location>
</feature>
<dbReference type="SUPFAM" id="SSF53756">
    <property type="entry name" value="UDP-Glycosyltransferase/glycogen phosphorylase"/>
    <property type="match status" value="1"/>
</dbReference>
<feature type="site" description="Transition state stabilizer" evidence="8">
    <location>
        <position position="203"/>
    </location>
</feature>
<evidence type="ECO:0000259" key="10">
    <source>
        <dbReference type="Pfam" id="PF04413"/>
    </source>
</evidence>
<keyword evidence="9" id="KW-0472">Membrane</keyword>
<comment type="function">
    <text evidence="9">Involved in lipopolysaccharide (LPS) biosynthesis. Catalyzes the transfer of 3-deoxy-D-manno-octulosonate (Kdo) residue(s) from CMP-Kdo to lipid IV(A), the tetraacyldisaccharide-1,4'-bisphosphate precursor of lipid A.</text>
</comment>
<keyword evidence="9" id="KW-1133">Transmembrane helix</keyword>
<evidence type="ECO:0000256" key="3">
    <source>
        <dbReference type="ARBA" id="ARBA00019077"/>
    </source>
</evidence>
<evidence type="ECO:0000256" key="2">
    <source>
        <dbReference type="ARBA" id="ARBA00012621"/>
    </source>
</evidence>
<dbReference type="AlphaFoldDB" id="A0A2H0LXG3"/>
<protein>
    <recommendedName>
        <fullName evidence="3 9">3-deoxy-D-manno-octulosonic acid transferase</fullName>
        <shortName evidence="9">Kdo transferase</shortName>
        <ecNumber evidence="2 9">2.4.99.12</ecNumber>
    </recommendedName>
    <alternativeName>
        <fullName evidence="5 9">Lipid IV(A) 3-deoxy-D-manno-octulosonic acid transferase</fullName>
    </alternativeName>
</protein>
<name>A0A2H0LXG3_9BACT</name>
<dbReference type="Gene3D" id="3.40.50.2000">
    <property type="entry name" value="Glycogen Phosphorylase B"/>
    <property type="match status" value="1"/>
</dbReference>
<gene>
    <name evidence="11" type="ORF">COV72_05345</name>
</gene>
<proteinExistence type="inferred from homology"/>
<comment type="similarity">
    <text evidence="9">Belongs to the glycosyltransferase group 1 family.</text>
</comment>
<keyword evidence="9" id="KW-0812">Transmembrane</keyword>
<comment type="catalytic activity">
    <reaction evidence="6 9">
        <text>lipid IVA (E. coli) + CMP-3-deoxy-beta-D-manno-octulosonate = alpha-Kdo-(2-&gt;6)-lipid IVA (E. coli) + CMP + H(+)</text>
        <dbReference type="Rhea" id="RHEA:28066"/>
        <dbReference type="ChEBI" id="CHEBI:15378"/>
        <dbReference type="ChEBI" id="CHEBI:58603"/>
        <dbReference type="ChEBI" id="CHEBI:60364"/>
        <dbReference type="ChEBI" id="CHEBI:60377"/>
        <dbReference type="ChEBI" id="CHEBI:85987"/>
        <dbReference type="EC" id="2.4.99.12"/>
    </reaction>
</comment>
<dbReference type="GO" id="GO:0043842">
    <property type="term" value="F:Kdo transferase activity"/>
    <property type="evidence" value="ECO:0007669"/>
    <property type="project" value="UniProtKB-EC"/>
</dbReference>
<dbReference type="EC" id="2.4.99.12" evidence="2 9"/>
<dbReference type="GO" id="GO:0009244">
    <property type="term" value="P:lipopolysaccharide core region biosynthetic process"/>
    <property type="evidence" value="ECO:0007669"/>
    <property type="project" value="UniProtKB-UniRule"/>
</dbReference>
<dbReference type="GO" id="GO:0009245">
    <property type="term" value="P:lipid A biosynthetic process"/>
    <property type="evidence" value="ECO:0007669"/>
    <property type="project" value="TreeGrafter"/>
</dbReference>
<feature type="transmembrane region" description="Helical" evidence="9">
    <location>
        <begin position="6"/>
        <end position="24"/>
    </location>
</feature>
<evidence type="ECO:0000256" key="6">
    <source>
        <dbReference type="ARBA" id="ARBA00049183"/>
    </source>
</evidence>
<comment type="caution">
    <text evidence="11">The sequence shown here is derived from an EMBL/GenBank/DDBJ whole genome shotgun (WGS) entry which is preliminary data.</text>
</comment>
<evidence type="ECO:0000256" key="9">
    <source>
        <dbReference type="RuleBase" id="RU365103"/>
    </source>
</evidence>
<dbReference type="Pfam" id="PF04413">
    <property type="entry name" value="Glycos_transf_N"/>
    <property type="match status" value="1"/>
</dbReference>
<reference evidence="11 12" key="1">
    <citation type="submission" date="2017-09" db="EMBL/GenBank/DDBJ databases">
        <title>Depth-based differentiation of microbial function through sediment-hosted aquifers and enrichment of novel symbionts in the deep terrestrial subsurface.</title>
        <authorList>
            <person name="Probst A.J."/>
            <person name="Ladd B."/>
            <person name="Jarett J.K."/>
            <person name="Geller-Mcgrath D.E."/>
            <person name="Sieber C.M."/>
            <person name="Emerson J.B."/>
            <person name="Anantharaman K."/>
            <person name="Thomas B.C."/>
            <person name="Malmstrom R."/>
            <person name="Stieglmeier M."/>
            <person name="Klingl A."/>
            <person name="Woyke T."/>
            <person name="Ryan C.M."/>
            <person name="Banfield J.F."/>
        </authorList>
    </citation>
    <scope>NUCLEOTIDE SEQUENCE [LARGE SCALE GENOMIC DNA]</scope>
    <source>
        <strain evidence="11">CG11_big_fil_rev_8_21_14_0_20_42_13</strain>
    </source>
</reference>
<evidence type="ECO:0000256" key="4">
    <source>
        <dbReference type="ARBA" id="ARBA00022679"/>
    </source>
</evidence>
<comment type="pathway">
    <text evidence="1 9">Bacterial outer membrane biogenesis; LPS core biosynthesis.</text>
</comment>
<evidence type="ECO:0000256" key="1">
    <source>
        <dbReference type="ARBA" id="ARBA00004713"/>
    </source>
</evidence>
<dbReference type="Proteomes" id="UP000229641">
    <property type="component" value="Unassembled WGS sequence"/>
</dbReference>
<organism evidence="11 12">
    <name type="scientific">Candidatus Ghiorseimicrobium undicola</name>
    <dbReference type="NCBI Taxonomy" id="1974746"/>
    <lineage>
        <taxon>Bacteria</taxon>
        <taxon>Pseudomonadati</taxon>
        <taxon>Candidatus Omnitrophota</taxon>
        <taxon>Candidatus Ghiorseimicrobium</taxon>
    </lineage>
</organism>
<dbReference type="UniPathway" id="UPA00958"/>
<evidence type="ECO:0000313" key="11">
    <source>
        <dbReference type="EMBL" id="PIQ89067.1"/>
    </source>
</evidence>
<dbReference type="EMBL" id="PCWA01000075">
    <property type="protein sequence ID" value="PIQ89067.1"/>
    <property type="molecule type" value="Genomic_DNA"/>
</dbReference>
<dbReference type="GO" id="GO:0005886">
    <property type="term" value="C:plasma membrane"/>
    <property type="evidence" value="ECO:0007669"/>
    <property type="project" value="UniProtKB-SubCell"/>
</dbReference>